<keyword evidence="10" id="KW-0830">Ubiquinone</keyword>
<dbReference type="CDD" id="cd20266">
    <property type="entry name" value="Complex1_LYR_NDUFA6_LYRM6"/>
    <property type="match status" value="1"/>
</dbReference>
<sequence length="207" mass="24148">MSCTPYVVGQKVPIGSLLSYGYLPRYLLCLAMKLTKEPHVIGRLSPTLDRRASQDSRRRRESRSATPQQQPALLSFTSTVAPIMAITPTQFAKTTRQSANWNDTKRRVLSTYREWIRAAPEIQTMYNVPLPVSVLRTRIREEFERHRFAKKLPVVDVLLFKSHAEYQETMNFWKQTTHIMSYFKEENFRGDKRLPNSFMTGFLEGRN</sequence>
<name>A0A4U6XP43_9PEZI</name>
<keyword evidence="11" id="KW-1185">Reference proteome</keyword>
<gene>
    <name evidence="10" type="primary">nuo14.8</name>
    <name evidence="10" type="ORF">CTA1_9582</name>
</gene>
<dbReference type="Pfam" id="PF13233">
    <property type="entry name" value="Complex1_LYR_2"/>
    <property type="match status" value="1"/>
</dbReference>
<keyword evidence="6" id="KW-0249">Electron transport</keyword>
<comment type="caution">
    <text evidence="10">The sequence shown here is derived from an EMBL/GenBank/DDBJ whole genome shotgun (WGS) entry which is preliminary data.</text>
</comment>
<evidence type="ECO:0000256" key="2">
    <source>
        <dbReference type="ARBA" id="ARBA00009508"/>
    </source>
</evidence>
<evidence type="ECO:0000256" key="5">
    <source>
        <dbReference type="ARBA" id="ARBA00022792"/>
    </source>
</evidence>
<dbReference type="Proteomes" id="UP000310108">
    <property type="component" value="Unassembled WGS sequence"/>
</dbReference>
<feature type="compositionally biased region" description="Basic and acidic residues" evidence="9">
    <location>
        <begin position="48"/>
        <end position="58"/>
    </location>
</feature>
<dbReference type="GO" id="GO:0045271">
    <property type="term" value="C:respiratory chain complex I"/>
    <property type="evidence" value="ECO:0007669"/>
    <property type="project" value="InterPro"/>
</dbReference>
<keyword evidence="4" id="KW-0679">Respiratory chain</keyword>
<feature type="region of interest" description="Disordered" evidence="9">
    <location>
        <begin position="45"/>
        <end position="69"/>
    </location>
</feature>
<keyword evidence="5" id="KW-0999">Mitochondrion inner membrane</keyword>
<evidence type="ECO:0000256" key="9">
    <source>
        <dbReference type="SAM" id="MobiDB-lite"/>
    </source>
</evidence>
<evidence type="ECO:0000256" key="4">
    <source>
        <dbReference type="ARBA" id="ARBA00022660"/>
    </source>
</evidence>
<evidence type="ECO:0000313" key="10">
    <source>
        <dbReference type="EMBL" id="TKW57511.1"/>
    </source>
</evidence>
<comment type="similarity">
    <text evidence="2">Belongs to the complex I LYR family.</text>
</comment>
<evidence type="ECO:0000256" key="3">
    <source>
        <dbReference type="ARBA" id="ARBA00022448"/>
    </source>
</evidence>
<comment type="subcellular location">
    <subcellularLocation>
        <location evidence="1">Mitochondrion inner membrane</location>
        <topology evidence="1">Peripheral membrane protein</topology>
        <orientation evidence="1">Matrix side</orientation>
    </subcellularLocation>
</comment>
<evidence type="ECO:0000256" key="6">
    <source>
        <dbReference type="ARBA" id="ARBA00022982"/>
    </source>
</evidence>
<dbReference type="AlphaFoldDB" id="A0A4U6XP43"/>
<dbReference type="InterPro" id="IPR045299">
    <property type="entry name" value="Complex1_LYR_NDUFA6_LYRM6"/>
</dbReference>
<dbReference type="PANTHER" id="PTHR12964">
    <property type="entry name" value="NADH-UBIQUINONE OXIDOREDUCTASE B14 SUBUNIT"/>
    <property type="match status" value="1"/>
</dbReference>
<evidence type="ECO:0000256" key="1">
    <source>
        <dbReference type="ARBA" id="ARBA00004443"/>
    </source>
</evidence>
<dbReference type="STRING" id="1306861.A0A4U6XP43"/>
<dbReference type="InterPro" id="IPR016488">
    <property type="entry name" value="NADH_Ub_cplx-1_asu_su-6"/>
</dbReference>
<organism evidence="10 11">
    <name type="scientific">Colletotrichum tanaceti</name>
    <dbReference type="NCBI Taxonomy" id="1306861"/>
    <lineage>
        <taxon>Eukaryota</taxon>
        <taxon>Fungi</taxon>
        <taxon>Dikarya</taxon>
        <taxon>Ascomycota</taxon>
        <taxon>Pezizomycotina</taxon>
        <taxon>Sordariomycetes</taxon>
        <taxon>Hypocreomycetidae</taxon>
        <taxon>Glomerellales</taxon>
        <taxon>Glomerellaceae</taxon>
        <taxon>Colletotrichum</taxon>
        <taxon>Colletotrichum destructivum species complex</taxon>
    </lineage>
</organism>
<evidence type="ECO:0000256" key="7">
    <source>
        <dbReference type="ARBA" id="ARBA00023128"/>
    </source>
</evidence>
<accession>A0A4U6XP43</accession>
<reference evidence="10 11" key="1">
    <citation type="journal article" date="2019" name="PLoS ONE">
        <title>Comparative genome analysis indicates high evolutionary potential of pathogenicity genes in Colletotrichum tanaceti.</title>
        <authorList>
            <person name="Lelwala R.V."/>
            <person name="Korhonen P.K."/>
            <person name="Young N.D."/>
            <person name="Scott J.B."/>
            <person name="Ades P.A."/>
            <person name="Gasser R.B."/>
            <person name="Taylor P.W.J."/>
        </authorList>
    </citation>
    <scope>NUCLEOTIDE SEQUENCE [LARGE SCALE GENOMIC DNA]</scope>
    <source>
        <strain evidence="10">BRIP57314</strain>
    </source>
</reference>
<protein>
    <submittedName>
        <fullName evidence="10">NADH-ubiquinone oxidoreductase 14.8 kDa subunit</fullName>
    </submittedName>
</protein>
<keyword evidence="8" id="KW-0472">Membrane</keyword>
<dbReference type="OrthoDB" id="14535at2759"/>
<evidence type="ECO:0000313" key="11">
    <source>
        <dbReference type="Proteomes" id="UP000310108"/>
    </source>
</evidence>
<dbReference type="PANTHER" id="PTHR12964:SF0">
    <property type="entry name" value="NADH DEHYDROGENASE [UBIQUINONE] 1 ALPHA SUBCOMPLEX SUBUNIT 6"/>
    <property type="match status" value="1"/>
</dbReference>
<evidence type="ECO:0000256" key="8">
    <source>
        <dbReference type="ARBA" id="ARBA00023136"/>
    </source>
</evidence>
<proteinExistence type="inferred from homology"/>
<keyword evidence="7" id="KW-0496">Mitochondrion</keyword>
<keyword evidence="3" id="KW-0813">Transport</keyword>
<dbReference type="GO" id="GO:0006979">
    <property type="term" value="P:response to oxidative stress"/>
    <property type="evidence" value="ECO:0007669"/>
    <property type="project" value="TreeGrafter"/>
</dbReference>
<dbReference type="GO" id="GO:0005743">
    <property type="term" value="C:mitochondrial inner membrane"/>
    <property type="evidence" value="ECO:0007669"/>
    <property type="project" value="UniProtKB-SubCell"/>
</dbReference>
<dbReference type="EMBL" id="PJEX01000041">
    <property type="protein sequence ID" value="TKW57511.1"/>
    <property type="molecule type" value="Genomic_DNA"/>
</dbReference>